<evidence type="ECO:0000313" key="1">
    <source>
        <dbReference type="Proteomes" id="UP000887540"/>
    </source>
</evidence>
<proteinExistence type="predicted"/>
<accession>A0A914E449</accession>
<protein>
    <submittedName>
        <fullName evidence="2">Uncharacterized protein</fullName>
    </submittedName>
</protein>
<evidence type="ECO:0000313" key="2">
    <source>
        <dbReference type="WBParaSite" id="ACRNAN_scaffold5645.g15069.t1"/>
    </source>
</evidence>
<reference evidence="2" key="1">
    <citation type="submission" date="2022-11" db="UniProtKB">
        <authorList>
            <consortium name="WormBaseParasite"/>
        </authorList>
    </citation>
    <scope>IDENTIFICATION</scope>
</reference>
<keyword evidence="1" id="KW-1185">Reference proteome</keyword>
<dbReference type="WBParaSite" id="ACRNAN_scaffold5645.g15069.t1">
    <property type="protein sequence ID" value="ACRNAN_scaffold5645.g15069.t1"/>
    <property type="gene ID" value="ACRNAN_scaffold5645.g15069"/>
</dbReference>
<name>A0A914E449_9BILA</name>
<sequence length="74" mass="8300">MQLVKNFDKYARPLGSADSIPYLADYTLPLVDLLENLLVDLVKSSAEGYTAFVIRLLLLLDVLSVDDTDRQLMP</sequence>
<dbReference type="AlphaFoldDB" id="A0A914E449"/>
<organism evidence="1 2">
    <name type="scientific">Acrobeloides nanus</name>
    <dbReference type="NCBI Taxonomy" id="290746"/>
    <lineage>
        <taxon>Eukaryota</taxon>
        <taxon>Metazoa</taxon>
        <taxon>Ecdysozoa</taxon>
        <taxon>Nematoda</taxon>
        <taxon>Chromadorea</taxon>
        <taxon>Rhabditida</taxon>
        <taxon>Tylenchina</taxon>
        <taxon>Cephalobomorpha</taxon>
        <taxon>Cephaloboidea</taxon>
        <taxon>Cephalobidae</taxon>
        <taxon>Acrobeloides</taxon>
    </lineage>
</organism>
<dbReference type="Proteomes" id="UP000887540">
    <property type="component" value="Unplaced"/>
</dbReference>